<evidence type="ECO:0000256" key="8">
    <source>
        <dbReference type="PROSITE-ProRule" id="PRU01091"/>
    </source>
</evidence>
<accession>A0A0F0LNJ1</accession>
<evidence type="ECO:0000313" key="12">
    <source>
        <dbReference type="Proteomes" id="UP000033740"/>
    </source>
</evidence>
<keyword evidence="5 8" id="KW-0238">DNA-binding</keyword>
<dbReference type="PANTHER" id="PTHR48111:SF22">
    <property type="entry name" value="REGULATOR OF RPOS"/>
    <property type="match status" value="1"/>
</dbReference>
<keyword evidence="3" id="KW-0902">Two-component regulatory system</keyword>
<dbReference type="PROSITE" id="PS51755">
    <property type="entry name" value="OMPR_PHOB"/>
    <property type="match status" value="1"/>
</dbReference>
<evidence type="ECO:0000259" key="9">
    <source>
        <dbReference type="PROSITE" id="PS50110"/>
    </source>
</evidence>
<comment type="caution">
    <text evidence="11">The sequence shown here is derived from an EMBL/GenBank/DDBJ whole genome shotgun (WGS) entry which is preliminary data.</text>
</comment>
<dbReference type="Pfam" id="PF00072">
    <property type="entry name" value="Response_reg"/>
    <property type="match status" value="1"/>
</dbReference>
<dbReference type="Gene3D" id="6.10.250.690">
    <property type="match status" value="1"/>
</dbReference>
<dbReference type="PROSITE" id="PS50110">
    <property type="entry name" value="RESPONSE_REGULATORY"/>
    <property type="match status" value="1"/>
</dbReference>
<keyword evidence="4" id="KW-0805">Transcription regulation</keyword>
<dbReference type="PATRIC" id="fig|582680.6.peg.771"/>
<dbReference type="Pfam" id="PF00486">
    <property type="entry name" value="Trans_reg_C"/>
    <property type="match status" value="1"/>
</dbReference>
<dbReference type="InterPro" id="IPR039420">
    <property type="entry name" value="WalR-like"/>
</dbReference>
<comment type="subcellular location">
    <subcellularLocation>
        <location evidence="1">Cytoplasm</location>
    </subcellularLocation>
</comment>
<keyword evidence="2 7" id="KW-0597">Phosphoprotein</keyword>
<dbReference type="Gene3D" id="1.10.10.10">
    <property type="entry name" value="Winged helix-like DNA-binding domain superfamily/Winged helix DNA-binding domain"/>
    <property type="match status" value="1"/>
</dbReference>
<dbReference type="GO" id="GO:0006355">
    <property type="term" value="P:regulation of DNA-templated transcription"/>
    <property type="evidence" value="ECO:0007669"/>
    <property type="project" value="InterPro"/>
</dbReference>
<feature type="DNA-binding region" description="OmpR/PhoB-type" evidence="8">
    <location>
        <begin position="127"/>
        <end position="220"/>
    </location>
</feature>
<feature type="domain" description="OmpR/PhoB-type" evidence="10">
    <location>
        <begin position="127"/>
        <end position="220"/>
    </location>
</feature>
<evidence type="ECO:0000256" key="2">
    <source>
        <dbReference type="ARBA" id="ARBA00022553"/>
    </source>
</evidence>
<dbReference type="GO" id="GO:0005829">
    <property type="term" value="C:cytosol"/>
    <property type="evidence" value="ECO:0007669"/>
    <property type="project" value="TreeGrafter"/>
</dbReference>
<evidence type="ECO:0000256" key="4">
    <source>
        <dbReference type="ARBA" id="ARBA00023015"/>
    </source>
</evidence>
<proteinExistence type="predicted"/>
<dbReference type="STRING" id="582680.RS86_00751"/>
<dbReference type="Proteomes" id="UP000033740">
    <property type="component" value="Unassembled WGS sequence"/>
</dbReference>
<dbReference type="AlphaFoldDB" id="A0A0F0LNJ1"/>
<keyword evidence="12" id="KW-1185">Reference proteome</keyword>
<dbReference type="InterPro" id="IPR011006">
    <property type="entry name" value="CheY-like_superfamily"/>
</dbReference>
<keyword evidence="6" id="KW-0804">Transcription</keyword>
<dbReference type="EMBL" id="JYIX01000026">
    <property type="protein sequence ID" value="KJL34698.1"/>
    <property type="molecule type" value="Genomic_DNA"/>
</dbReference>
<dbReference type="SMART" id="SM00862">
    <property type="entry name" value="Trans_reg_C"/>
    <property type="match status" value="1"/>
</dbReference>
<dbReference type="InterPro" id="IPR036388">
    <property type="entry name" value="WH-like_DNA-bd_sf"/>
</dbReference>
<organism evidence="11 12">
    <name type="scientific">Microbacterium azadirachtae</name>
    <dbReference type="NCBI Taxonomy" id="582680"/>
    <lineage>
        <taxon>Bacteria</taxon>
        <taxon>Bacillati</taxon>
        <taxon>Actinomycetota</taxon>
        <taxon>Actinomycetes</taxon>
        <taxon>Micrococcales</taxon>
        <taxon>Microbacteriaceae</taxon>
        <taxon>Microbacterium</taxon>
    </lineage>
</organism>
<evidence type="ECO:0000256" key="3">
    <source>
        <dbReference type="ARBA" id="ARBA00023012"/>
    </source>
</evidence>
<evidence type="ECO:0000256" key="6">
    <source>
        <dbReference type="ARBA" id="ARBA00023163"/>
    </source>
</evidence>
<dbReference type="CDD" id="cd00383">
    <property type="entry name" value="trans_reg_C"/>
    <property type="match status" value="1"/>
</dbReference>
<dbReference type="InterPro" id="IPR001867">
    <property type="entry name" value="OmpR/PhoB-type_DNA-bd"/>
</dbReference>
<dbReference type="GO" id="GO:0000976">
    <property type="term" value="F:transcription cis-regulatory region binding"/>
    <property type="evidence" value="ECO:0007669"/>
    <property type="project" value="TreeGrafter"/>
</dbReference>
<evidence type="ECO:0000259" key="10">
    <source>
        <dbReference type="PROSITE" id="PS51755"/>
    </source>
</evidence>
<protein>
    <submittedName>
        <fullName evidence="11">Response regulator ArlR</fullName>
    </submittedName>
</protein>
<reference evidence="11 12" key="1">
    <citation type="submission" date="2015-02" db="EMBL/GenBank/DDBJ databases">
        <title>Draft genome sequences of ten Microbacterium spp. with emphasis on heavy metal contaminated environments.</title>
        <authorList>
            <person name="Corretto E."/>
        </authorList>
    </citation>
    <scope>NUCLEOTIDE SEQUENCE [LARGE SCALE GENOMIC DNA]</scope>
    <source>
        <strain evidence="11 12">ARN176</strain>
    </source>
</reference>
<feature type="domain" description="Response regulatory" evidence="9">
    <location>
        <begin position="7"/>
        <end position="120"/>
    </location>
</feature>
<feature type="modified residue" description="4-aspartylphosphate" evidence="7">
    <location>
        <position position="55"/>
    </location>
</feature>
<evidence type="ECO:0000313" key="11">
    <source>
        <dbReference type="EMBL" id="KJL34698.1"/>
    </source>
</evidence>
<dbReference type="PANTHER" id="PTHR48111">
    <property type="entry name" value="REGULATOR OF RPOS"/>
    <property type="match status" value="1"/>
</dbReference>
<gene>
    <name evidence="11" type="primary">arlR_1</name>
    <name evidence="11" type="ORF">RS86_00751</name>
</gene>
<evidence type="ECO:0000256" key="1">
    <source>
        <dbReference type="ARBA" id="ARBA00004496"/>
    </source>
</evidence>
<dbReference type="SUPFAM" id="SSF52172">
    <property type="entry name" value="CheY-like"/>
    <property type="match status" value="1"/>
</dbReference>
<dbReference type="GO" id="GO:0032993">
    <property type="term" value="C:protein-DNA complex"/>
    <property type="evidence" value="ECO:0007669"/>
    <property type="project" value="TreeGrafter"/>
</dbReference>
<evidence type="ECO:0000256" key="5">
    <source>
        <dbReference type="ARBA" id="ARBA00023125"/>
    </source>
</evidence>
<dbReference type="SMART" id="SM00448">
    <property type="entry name" value="REC"/>
    <property type="match status" value="1"/>
</dbReference>
<evidence type="ECO:0000256" key="7">
    <source>
        <dbReference type="PROSITE-ProRule" id="PRU00169"/>
    </source>
</evidence>
<name>A0A0F0LNJ1_9MICO</name>
<sequence>MIDARPRLLYVEDDADIAEMTLEVLGETYAVDHETDGAVALRRALDERYDVMLVDRRLPGLDGASLVEAVRTARITTPVLLLTALGAVQDRVEGLDAGANDYLTKPFDFDELLARLRALRRGFQAEGRRRAIGEWTFIPDSWVLHAPTGARVSLTATEAAFLEFLSASPERVFSREEILRGVFSSADGVGTVDTYVHYIRRKTTPEMIDTVRGRGYRAGDPA</sequence>
<dbReference type="Gene3D" id="3.40.50.2300">
    <property type="match status" value="1"/>
</dbReference>
<dbReference type="InterPro" id="IPR001789">
    <property type="entry name" value="Sig_transdc_resp-reg_receiver"/>
</dbReference>
<dbReference type="RefSeq" id="WP_045270881.1">
    <property type="nucleotide sequence ID" value="NZ_JYIX01000026.1"/>
</dbReference>
<dbReference type="GO" id="GO:0000156">
    <property type="term" value="F:phosphorelay response regulator activity"/>
    <property type="evidence" value="ECO:0007669"/>
    <property type="project" value="TreeGrafter"/>
</dbReference>